<protein>
    <submittedName>
        <fullName evidence="1">Uncharacterized protein</fullName>
    </submittedName>
</protein>
<organism evidence="1 2">
    <name type="scientific">Methanococcus maripaludis</name>
    <name type="common">Methanococcus deltae</name>
    <dbReference type="NCBI Taxonomy" id="39152"/>
    <lineage>
        <taxon>Archaea</taxon>
        <taxon>Methanobacteriati</taxon>
        <taxon>Methanobacteriota</taxon>
        <taxon>Methanomada group</taxon>
        <taxon>Methanococci</taxon>
        <taxon>Methanococcales</taxon>
        <taxon>Methanococcaceae</taxon>
        <taxon>Methanococcus</taxon>
    </lineage>
</organism>
<sequence>MDVKTAIDTYLNGSGKNKGRTPDERYSSFDYCYNYFYSFFRENRLVELADENNIQMSSLQLGNYLASFGMMRGSSFLLEKSVRHYQTLITSISEVDPIFWKIDADSYNEENIELLLNCKNQIFEALGKENKPTDTLITKIMLGVFGNIPAYDTNVKKSLKLNSLNEKSLLKIKDFYEKNSEMIDSYEIYTYDFLTSKNTDIKYTKAKLVDMYGFIDGMSKIRRH</sequence>
<evidence type="ECO:0000313" key="1">
    <source>
        <dbReference type="EMBL" id="MBA2851221.1"/>
    </source>
</evidence>
<dbReference type="RefSeq" id="WP_181501101.1">
    <property type="nucleotide sequence ID" value="NZ_JACDUH010000001.1"/>
</dbReference>
<gene>
    <name evidence="1" type="ORF">HNP86_001352</name>
</gene>
<comment type="caution">
    <text evidence="1">The sequence shown here is derived from an EMBL/GenBank/DDBJ whole genome shotgun (WGS) entry which is preliminary data.</text>
</comment>
<dbReference type="AlphaFoldDB" id="A0A7J9NV96"/>
<reference evidence="1 2" key="1">
    <citation type="submission" date="2020-07" db="EMBL/GenBank/DDBJ databases">
        <title>Genomic Encyclopedia of Type Strains, Phase IV (KMG-V): Genome sequencing to study the core and pangenomes of soil and plant-associated prokaryotes.</title>
        <authorList>
            <person name="Whitman W."/>
        </authorList>
    </citation>
    <scope>NUCLEOTIDE SEQUENCE [LARGE SCALE GENOMIC DNA]</scope>
    <source>
        <strain evidence="1 2">A1</strain>
    </source>
</reference>
<name>A0A7J9NV96_METMI</name>
<dbReference type="EMBL" id="JACDUH010000001">
    <property type="protein sequence ID" value="MBA2851221.1"/>
    <property type="molecule type" value="Genomic_DNA"/>
</dbReference>
<dbReference type="Proteomes" id="UP000564425">
    <property type="component" value="Unassembled WGS sequence"/>
</dbReference>
<evidence type="ECO:0000313" key="2">
    <source>
        <dbReference type="Proteomes" id="UP000564425"/>
    </source>
</evidence>
<proteinExistence type="predicted"/>
<accession>A0A7J9NV96</accession>